<dbReference type="Proteomes" id="UP000094469">
    <property type="component" value="Unassembled WGS sequence"/>
</dbReference>
<dbReference type="AlphaFoldDB" id="A0A1E5HA45"/>
<dbReference type="InterPro" id="IPR027417">
    <property type="entry name" value="P-loop_NTPase"/>
</dbReference>
<dbReference type="PANTHER" id="PTHR47396:SF1">
    <property type="entry name" value="ATP-DEPENDENT HELICASE IRC3-RELATED"/>
    <property type="match status" value="1"/>
</dbReference>
<dbReference type="SUPFAM" id="SSF52540">
    <property type="entry name" value="P-loop containing nucleoside triphosphate hydrolases"/>
    <property type="match status" value="1"/>
</dbReference>
<keyword evidence="3" id="KW-1185">Reference proteome</keyword>
<dbReference type="GO" id="GO:0005829">
    <property type="term" value="C:cytosol"/>
    <property type="evidence" value="ECO:0007669"/>
    <property type="project" value="TreeGrafter"/>
</dbReference>
<dbReference type="STRING" id="1131292.BCR24_05855"/>
<accession>A0A1E5HA45</accession>
<evidence type="ECO:0000259" key="1">
    <source>
        <dbReference type="PROSITE" id="PS51192"/>
    </source>
</evidence>
<dbReference type="SMART" id="SM00382">
    <property type="entry name" value="AAA"/>
    <property type="match status" value="1"/>
</dbReference>
<dbReference type="Gene3D" id="3.40.50.300">
    <property type="entry name" value="P-loop containing nucleotide triphosphate hydrolases"/>
    <property type="match status" value="2"/>
</dbReference>
<evidence type="ECO:0000313" key="2">
    <source>
        <dbReference type="EMBL" id="OEG21807.1"/>
    </source>
</evidence>
<dbReference type="CDD" id="cd18785">
    <property type="entry name" value="SF2_C"/>
    <property type="match status" value="1"/>
</dbReference>
<name>A0A1E5HA45_9ENTE</name>
<dbReference type="InterPro" id="IPR006935">
    <property type="entry name" value="Helicase/UvrB_N"/>
</dbReference>
<dbReference type="InterPro" id="IPR003593">
    <property type="entry name" value="AAA+_ATPase"/>
</dbReference>
<feature type="domain" description="Helicase ATP-binding" evidence="1">
    <location>
        <begin position="22"/>
        <end position="177"/>
    </location>
</feature>
<organism evidence="2 3">
    <name type="scientific">Enterococcus ureilyticus</name>
    <dbReference type="NCBI Taxonomy" id="1131292"/>
    <lineage>
        <taxon>Bacteria</taxon>
        <taxon>Bacillati</taxon>
        <taxon>Bacillota</taxon>
        <taxon>Bacilli</taxon>
        <taxon>Lactobacillales</taxon>
        <taxon>Enterococcaceae</taxon>
        <taxon>Enterococcus</taxon>
    </lineage>
</organism>
<dbReference type="PROSITE" id="PS51192">
    <property type="entry name" value="HELICASE_ATP_BIND_1"/>
    <property type="match status" value="1"/>
</dbReference>
<dbReference type="GO" id="GO:0003677">
    <property type="term" value="F:DNA binding"/>
    <property type="evidence" value="ECO:0007669"/>
    <property type="project" value="InterPro"/>
</dbReference>
<gene>
    <name evidence="2" type="ORF">BCR24_05855</name>
</gene>
<comment type="caution">
    <text evidence="2">The sequence shown here is derived from an EMBL/GenBank/DDBJ whole genome shotgun (WGS) entry which is preliminary data.</text>
</comment>
<proteinExistence type="predicted"/>
<dbReference type="EMBL" id="MIKC01000038">
    <property type="protein sequence ID" value="OEG21807.1"/>
    <property type="molecule type" value="Genomic_DNA"/>
</dbReference>
<dbReference type="Pfam" id="PF04851">
    <property type="entry name" value="ResIII"/>
    <property type="match status" value="1"/>
</dbReference>
<dbReference type="PANTHER" id="PTHR47396">
    <property type="entry name" value="TYPE I RESTRICTION ENZYME ECOKI R PROTEIN"/>
    <property type="match status" value="1"/>
</dbReference>
<dbReference type="SMART" id="SM00487">
    <property type="entry name" value="DEXDc"/>
    <property type="match status" value="1"/>
</dbReference>
<sequence>MTILTDENIEWHEYQKKLLARIPKYKEDQSIHLVAPPGSGKTYLGIEIVRQLNRKTLILVPSLVLKQQWTDTIQTAFLKNKSDRIQISTSIESIKEITIETYQTAYSRLADDIGFLERKKIDVLVLDEAHHLKKSWGEFLLKLKASVPQLLTVSLTATPPYDANVQEWQQYQLLNGPIDEEITIPDMIKEQVLAPHQDYLYLVSAPSEITNCYENFLQKQANVVEAIVASVEIADYLLAQAFIQDPKNQAAFIYQSFEVYLSALLFLQLHGYQLTDEHWLLLGLTKAQGEKISFPTFEKQHMSDLLVYLYEKAPNLLIFNYLETQGWVAQNQLQLFPDFSENILNQAPIEKKTAISQILLCEYEKLGRELSGLVLTDFIKKEVLLGKNGELEYGLIPIFDSLMPFFKEEIAMGVICGEFLIIPKTLQEHFLPISIKIDEHPYFSGYAIVYPNEKKQSEALTILTQLVNEKTIQLLIGTSSLLGEGWNCPAINTVVLANHSASFVQTQQLRGRGLRINEEGKTTNIWHLAVVIPRVDYSKQVNVNRIIQRMSYVCGLTFETDPSIESGIERFDLLSVYSGKEIAVYNQEMLYWSGQRSHLAAFWQQALKKGSHLTMPLIVRKESRLGPIEGWNFVVKAEVAPNSIKRKRNPWIAASIFTTASLVVAYFNLTLGSMLLGLDGAALLFTLNQKKVSKAYSKYNRKKAWQKEIKHVRQLAFSITETMIKLNMVASDALDRLSMAVSEKECSCYLAQASYQEERLFYTAMAEALSEIKNPRYFIYTQKAGFFSVPEVFAKNKKSALLYQKAIEHYFSVRGDLIYSRTLNGRKQFVQAKISEVKLSKEASQNKIIQKSIWQ</sequence>
<dbReference type="OrthoDB" id="9758243at2"/>
<dbReference type="RefSeq" id="WP_069640791.1">
    <property type="nucleotide sequence ID" value="NZ_JAFBEZ010000004.1"/>
</dbReference>
<dbReference type="InterPro" id="IPR050742">
    <property type="entry name" value="Helicase_Restrict-Modif_Enz"/>
</dbReference>
<dbReference type="GO" id="GO:0016787">
    <property type="term" value="F:hydrolase activity"/>
    <property type="evidence" value="ECO:0007669"/>
    <property type="project" value="InterPro"/>
</dbReference>
<reference evidence="3" key="1">
    <citation type="submission" date="2016-09" db="EMBL/GenBank/DDBJ databases">
        <authorList>
            <person name="Gulvik C.A."/>
        </authorList>
    </citation>
    <scope>NUCLEOTIDE SEQUENCE [LARGE SCALE GENOMIC DNA]</scope>
    <source>
        <strain evidence="3">LMG 26676</strain>
    </source>
</reference>
<dbReference type="GO" id="GO:0005524">
    <property type="term" value="F:ATP binding"/>
    <property type="evidence" value="ECO:0007669"/>
    <property type="project" value="InterPro"/>
</dbReference>
<evidence type="ECO:0000313" key="3">
    <source>
        <dbReference type="Proteomes" id="UP000094469"/>
    </source>
</evidence>
<dbReference type="InterPro" id="IPR014001">
    <property type="entry name" value="Helicase_ATP-bd"/>
</dbReference>
<protein>
    <recommendedName>
        <fullName evidence="1">Helicase ATP-binding domain-containing protein</fullName>
    </recommendedName>
</protein>